<evidence type="ECO:0000313" key="14">
    <source>
        <dbReference type="Proteomes" id="UP000033856"/>
    </source>
</evidence>
<evidence type="ECO:0000256" key="10">
    <source>
        <dbReference type="ARBA" id="ARBA00023295"/>
    </source>
</evidence>
<dbReference type="NCBIfam" id="TIGR00577">
    <property type="entry name" value="fpg"/>
    <property type="match status" value="1"/>
</dbReference>
<dbReference type="SUPFAM" id="SSF81624">
    <property type="entry name" value="N-terminal domain of MutM-like DNA repair proteins"/>
    <property type="match status" value="1"/>
</dbReference>
<comment type="subunit">
    <text evidence="3">Monomer.</text>
</comment>
<dbReference type="InterPro" id="IPR015886">
    <property type="entry name" value="H2TH_FPG"/>
</dbReference>
<dbReference type="Gene3D" id="1.10.8.50">
    <property type="match status" value="1"/>
</dbReference>
<dbReference type="GO" id="GO:0006284">
    <property type="term" value="P:base-excision repair"/>
    <property type="evidence" value="ECO:0007669"/>
    <property type="project" value="InterPro"/>
</dbReference>
<name>A0A0G0XF84_9BACT</name>
<comment type="catalytic activity">
    <reaction evidence="1">
        <text>Hydrolysis of DNA containing ring-opened 7-methylguanine residues, releasing 2,6-diamino-4-hydroxy-5-(N-methyl)formamidopyrimidine.</text>
        <dbReference type="EC" id="3.2.2.23"/>
    </reaction>
</comment>
<dbReference type="SUPFAM" id="SSF46946">
    <property type="entry name" value="S13-like H2TH domain"/>
    <property type="match status" value="1"/>
</dbReference>
<dbReference type="EMBL" id="LCCD01000048">
    <property type="protein sequence ID" value="KKS23515.1"/>
    <property type="molecule type" value="Genomic_DNA"/>
</dbReference>
<dbReference type="PANTHER" id="PTHR22993">
    <property type="entry name" value="FORMAMIDOPYRIMIDINE-DNA GLYCOSYLASE"/>
    <property type="match status" value="1"/>
</dbReference>
<accession>A0A0G0XF84</accession>
<dbReference type="AlphaFoldDB" id="A0A0G0XF84"/>
<evidence type="ECO:0000256" key="6">
    <source>
        <dbReference type="ARBA" id="ARBA00023125"/>
    </source>
</evidence>
<dbReference type="GO" id="GO:0034039">
    <property type="term" value="F:8-oxo-7,8-dihydroguanine DNA N-glycosylase activity"/>
    <property type="evidence" value="ECO:0007669"/>
    <property type="project" value="TreeGrafter"/>
</dbReference>
<evidence type="ECO:0000256" key="5">
    <source>
        <dbReference type="ARBA" id="ARBA00022801"/>
    </source>
</evidence>
<dbReference type="Pfam" id="PF01149">
    <property type="entry name" value="Fapy_DNA_glyco"/>
    <property type="match status" value="1"/>
</dbReference>
<keyword evidence="9" id="KW-0511">Multifunctional enzyme</keyword>
<keyword evidence="8" id="KW-0456">Lyase</keyword>
<dbReference type="GO" id="GO:0140078">
    <property type="term" value="F:class I DNA-(apurinic or apyrimidinic site) endonuclease activity"/>
    <property type="evidence" value="ECO:0007669"/>
    <property type="project" value="UniProtKB-EC"/>
</dbReference>
<protein>
    <submittedName>
        <fullName evidence="13">Formamidopyrimidine-DNA glycosylase</fullName>
    </submittedName>
</protein>
<evidence type="ECO:0000256" key="3">
    <source>
        <dbReference type="ARBA" id="ARBA00011245"/>
    </source>
</evidence>
<dbReference type="InterPro" id="IPR035937">
    <property type="entry name" value="FPG_N"/>
</dbReference>
<dbReference type="InterPro" id="IPR010979">
    <property type="entry name" value="Ribosomal_uS13-like_H2TH"/>
</dbReference>
<dbReference type="NCBIfam" id="NF002211">
    <property type="entry name" value="PRK01103.1"/>
    <property type="match status" value="1"/>
</dbReference>
<evidence type="ECO:0000256" key="2">
    <source>
        <dbReference type="ARBA" id="ARBA00009409"/>
    </source>
</evidence>
<dbReference type="GO" id="GO:0008270">
    <property type="term" value="F:zinc ion binding"/>
    <property type="evidence" value="ECO:0007669"/>
    <property type="project" value="InterPro"/>
</dbReference>
<evidence type="ECO:0000259" key="12">
    <source>
        <dbReference type="PROSITE" id="PS51068"/>
    </source>
</evidence>
<evidence type="ECO:0000313" key="13">
    <source>
        <dbReference type="EMBL" id="KKS23515.1"/>
    </source>
</evidence>
<dbReference type="CDD" id="cd08966">
    <property type="entry name" value="EcFpg-like_N"/>
    <property type="match status" value="1"/>
</dbReference>
<dbReference type="InterPro" id="IPR020629">
    <property type="entry name" value="FPG_Glyclase"/>
</dbReference>
<dbReference type="SMART" id="SM01232">
    <property type="entry name" value="H2TH"/>
    <property type="match status" value="1"/>
</dbReference>
<comment type="caution">
    <text evidence="13">The sequence shown here is derived from an EMBL/GenBank/DDBJ whole genome shotgun (WGS) entry which is preliminary data.</text>
</comment>
<dbReference type="PANTHER" id="PTHR22993:SF9">
    <property type="entry name" value="FORMAMIDOPYRIMIDINE-DNA GLYCOSYLASE"/>
    <property type="match status" value="1"/>
</dbReference>
<comment type="catalytic activity">
    <reaction evidence="11">
        <text>2'-deoxyribonucleotide-(2'-deoxyribose 5'-phosphate)-2'-deoxyribonucleotide-DNA = a 3'-end 2'-deoxyribonucleotide-(2,3-dehydro-2,3-deoxyribose 5'-phosphate)-DNA + a 5'-end 5'-phospho-2'-deoxyribonucleoside-DNA + H(+)</text>
        <dbReference type="Rhea" id="RHEA:66592"/>
        <dbReference type="Rhea" id="RHEA-COMP:13180"/>
        <dbReference type="Rhea" id="RHEA-COMP:16897"/>
        <dbReference type="Rhea" id="RHEA-COMP:17067"/>
        <dbReference type="ChEBI" id="CHEBI:15378"/>
        <dbReference type="ChEBI" id="CHEBI:136412"/>
        <dbReference type="ChEBI" id="CHEBI:157695"/>
        <dbReference type="ChEBI" id="CHEBI:167181"/>
        <dbReference type="EC" id="4.2.99.18"/>
    </reaction>
</comment>
<dbReference type="PROSITE" id="PS51068">
    <property type="entry name" value="FPG_CAT"/>
    <property type="match status" value="1"/>
</dbReference>
<evidence type="ECO:0000256" key="8">
    <source>
        <dbReference type="ARBA" id="ARBA00023239"/>
    </source>
</evidence>
<feature type="domain" description="Formamidopyrimidine-DNA glycosylase catalytic" evidence="12">
    <location>
        <begin position="2"/>
        <end position="132"/>
    </location>
</feature>
<keyword evidence="4" id="KW-0227">DNA damage</keyword>
<dbReference type="Proteomes" id="UP000033856">
    <property type="component" value="Unassembled WGS sequence"/>
</dbReference>
<evidence type="ECO:0000256" key="4">
    <source>
        <dbReference type="ARBA" id="ARBA00022763"/>
    </source>
</evidence>
<keyword evidence="5" id="KW-0378">Hydrolase</keyword>
<keyword evidence="10" id="KW-0326">Glycosidase</keyword>
<dbReference type="Pfam" id="PF06831">
    <property type="entry name" value="H2TH"/>
    <property type="match status" value="1"/>
</dbReference>
<evidence type="ECO:0000256" key="7">
    <source>
        <dbReference type="ARBA" id="ARBA00023204"/>
    </source>
</evidence>
<dbReference type="InterPro" id="IPR012319">
    <property type="entry name" value="FPG_cat"/>
</dbReference>
<evidence type="ECO:0000256" key="9">
    <source>
        <dbReference type="ARBA" id="ARBA00023268"/>
    </source>
</evidence>
<dbReference type="PATRIC" id="fig|1618667.3.peg.648"/>
<sequence>MPELPEVETIVRELEKKIVGLRIKDAWIDRSKIVRQTGGVEVFKKAINNKKILSVKRRAKYIIINIEGKKTIFIHQKISGHLLYGKWKRTEGKWESLLPGPLKDDADNKYIRLILFFNNGFQLALSDLRRFAKIILADDNKIDALKEIRELGPEPLEIDFKIFHKLFESAGHRILRGPAKGGGRRKKGRIKPVLMDPQFIAGIGNIYGDEILWEAGFHPLSRAENLNAKDVKKIFDAIQKVLKKAILHKGDSIDNYRTTSGEKGEYQNIQKAYQQTGKKCAKKDGGIIKRLKIGARSAHFCSKHQILK</sequence>
<organism evidence="13 14">
    <name type="scientific">Candidatus Jorgensenbacteria bacterium GW2011_GWF2_41_8</name>
    <dbReference type="NCBI Taxonomy" id="1618667"/>
    <lineage>
        <taxon>Bacteria</taxon>
        <taxon>Candidatus Joergenseniibacteriota</taxon>
    </lineage>
</organism>
<reference evidence="13 14" key="1">
    <citation type="journal article" date="2015" name="Nature">
        <title>rRNA introns, odd ribosomes, and small enigmatic genomes across a large radiation of phyla.</title>
        <authorList>
            <person name="Brown C.T."/>
            <person name="Hug L.A."/>
            <person name="Thomas B.C."/>
            <person name="Sharon I."/>
            <person name="Castelle C.J."/>
            <person name="Singh A."/>
            <person name="Wilkins M.J."/>
            <person name="Williams K.H."/>
            <person name="Banfield J.F."/>
        </authorList>
    </citation>
    <scope>NUCLEOTIDE SEQUENCE [LARGE SCALE GENOMIC DNA]</scope>
</reference>
<keyword evidence="7" id="KW-0234">DNA repair</keyword>
<dbReference type="SMART" id="SM00898">
    <property type="entry name" value="Fapy_DNA_glyco"/>
    <property type="match status" value="1"/>
</dbReference>
<dbReference type="Gene3D" id="3.20.190.10">
    <property type="entry name" value="MutM-like, N-terminal"/>
    <property type="match status" value="1"/>
</dbReference>
<evidence type="ECO:0000256" key="1">
    <source>
        <dbReference type="ARBA" id="ARBA00001668"/>
    </source>
</evidence>
<proteinExistence type="inferred from homology"/>
<evidence type="ECO:0000256" key="11">
    <source>
        <dbReference type="ARBA" id="ARBA00044632"/>
    </source>
</evidence>
<dbReference type="GO" id="GO:0003684">
    <property type="term" value="F:damaged DNA binding"/>
    <property type="evidence" value="ECO:0007669"/>
    <property type="project" value="InterPro"/>
</dbReference>
<keyword evidence="6" id="KW-0238">DNA-binding</keyword>
<comment type="similarity">
    <text evidence="2">Belongs to the FPG family.</text>
</comment>
<gene>
    <name evidence="13" type="ORF">UU83_C0048G0002</name>
</gene>
<dbReference type="SUPFAM" id="SSF57716">
    <property type="entry name" value="Glucocorticoid receptor-like (DNA-binding domain)"/>
    <property type="match status" value="1"/>
</dbReference>